<evidence type="ECO:0000256" key="8">
    <source>
        <dbReference type="SAM" id="Phobius"/>
    </source>
</evidence>
<keyword evidence="4 8" id="KW-0812">Transmembrane</keyword>
<evidence type="ECO:0000256" key="1">
    <source>
        <dbReference type="ARBA" id="ARBA00004651"/>
    </source>
</evidence>
<feature type="compositionally biased region" description="Low complexity" evidence="7">
    <location>
        <begin position="772"/>
        <end position="797"/>
    </location>
</feature>
<dbReference type="Pfam" id="PF03176">
    <property type="entry name" value="MMPL"/>
    <property type="match status" value="2"/>
</dbReference>
<dbReference type="SUPFAM" id="SSF82866">
    <property type="entry name" value="Multidrug efflux transporter AcrB transmembrane domain"/>
    <property type="match status" value="2"/>
</dbReference>
<evidence type="ECO:0000256" key="4">
    <source>
        <dbReference type="ARBA" id="ARBA00022692"/>
    </source>
</evidence>
<dbReference type="PANTHER" id="PTHR33406:SF11">
    <property type="entry name" value="MEMBRANE PROTEIN SCO6666-RELATED"/>
    <property type="match status" value="1"/>
</dbReference>
<feature type="region of interest" description="Disordered" evidence="7">
    <location>
        <begin position="766"/>
        <end position="992"/>
    </location>
</feature>
<feature type="compositionally biased region" description="Polar residues" evidence="7">
    <location>
        <begin position="896"/>
        <end position="923"/>
    </location>
</feature>
<evidence type="ECO:0000256" key="2">
    <source>
        <dbReference type="ARBA" id="ARBA00010157"/>
    </source>
</evidence>
<name>A0ABY3U3F9_9MYCO</name>
<evidence type="ECO:0000313" key="11">
    <source>
        <dbReference type="Proteomes" id="UP001055200"/>
    </source>
</evidence>
<evidence type="ECO:0000313" key="10">
    <source>
        <dbReference type="EMBL" id="ULN52661.1"/>
    </source>
</evidence>
<feature type="domain" description="Membrane transport protein MMPL" evidence="9">
    <location>
        <begin position="49"/>
        <end position="405"/>
    </location>
</feature>
<reference evidence="10" key="1">
    <citation type="submission" date="2022-08" db="EMBL/GenBank/DDBJ databases">
        <title>Complete genome sequence of 14 non-tuberculosis mycobacteria type-strains.</title>
        <authorList>
            <person name="Igarashi Y."/>
            <person name="Osugi A."/>
            <person name="Mitarai S."/>
        </authorList>
    </citation>
    <scope>NUCLEOTIDE SEQUENCE</scope>
    <source>
        <strain evidence="10">DSM 45575</strain>
    </source>
</reference>
<feature type="transmembrane region" description="Helical" evidence="8">
    <location>
        <begin position="249"/>
        <end position="269"/>
    </location>
</feature>
<feature type="transmembrane region" description="Helical" evidence="8">
    <location>
        <begin position="195"/>
        <end position="213"/>
    </location>
</feature>
<keyword evidence="5 8" id="KW-1133">Transmembrane helix</keyword>
<evidence type="ECO:0000259" key="9">
    <source>
        <dbReference type="Pfam" id="PF03176"/>
    </source>
</evidence>
<feature type="transmembrane region" description="Helical" evidence="8">
    <location>
        <begin position="323"/>
        <end position="349"/>
    </location>
</feature>
<feature type="compositionally biased region" description="Pro residues" evidence="7">
    <location>
        <begin position="861"/>
        <end position="880"/>
    </location>
</feature>
<feature type="domain" description="Membrane transport protein MMPL" evidence="9">
    <location>
        <begin position="530"/>
        <end position="746"/>
    </location>
</feature>
<evidence type="ECO:0000256" key="5">
    <source>
        <dbReference type="ARBA" id="ARBA00022989"/>
    </source>
</evidence>
<feature type="transmembrane region" description="Helical" evidence="8">
    <location>
        <begin position="684"/>
        <end position="702"/>
    </location>
</feature>
<feature type="compositionally biased region" description="Pro residues" evidence="7">
    <location>
        <begin position="843"/>
        <end position="853"/>
    </location>
</feature>
<keyword evidence="6 8" id="KW-0472">Membrane</keyword>
<dbReference type="InterPro" id="IPR004869">
    <property type="entry name" value="MMPL_dom"/>
</dbReference>
<dbReference type="Gene3D" id="1.20.1640.10">
    <property type="entry name" value="Multidrug efflux transporter AcrB transmembrane domain"/>
    <property type="match status" value="2"/>
</dbReference>
<dbReference type="InterPro" id="IPR050545">
    <property type="entry name" value="Mycobact_MmpL"/>
</dbReference>
<evidence type="ECO:0000256" key="7">
    <source>
        <dbReference type="SAM" id="MobiDB-lite"/>
    </source>
</evidence>
<organism evidence="10 11">
    <name type="scientific">Mycolicibacillus parakoreensis</name>
    <dbReference type="NCBI Taxonomy" id="1069221"/>
    <lineage>
        <taxon>Bacteria</taxon>
        <taxon>Bacillati</taxon>
        <taxon>Actinomycetota</taxon>
        <taxon>Actinomycetes</taxon>
        <taxon>Mycobacteriales</taxon>
        <taxon>Mycobacteriaceae</taxon>
        <taxon>Mycolicibacillus</taxon>
    </lineage>
</organism>
<evidence type="ECO:0000256" key="3">
    <source>
        <dbReference type="ARBA" id="ARBA00022475"/>
    </source>
</evidence>
<dbReference type="EMBL" id="CP092365">
    <property type="protein sequence ID" value="ULN52661.1"/>
    <property type="molecule type" value="Genomic_DNA"/>
</dbReference>
<evidence type="ECO:0000256" key="6">
    <source>
        <dbReference type="ARBA" id="ARBA00023136"/>
    </source>
</evidence>
<keyword evidence="11" id="KW-1185">Reference proteome</keyword>
<gene>
    <name evidence="10" type="ORF">MIU77_17815</name>
</gene>
<sequence>MFAWWGRIVYRYRFIVIGTMIAVCLGGGVFGMSLGDHVTQSGFYDDGSESVQASVLGDDTYGRDRTSHVVAVFTPPDGKTVDDTAWQDEVVDELNTFVDDHPDQVVGWAGWLRAPDSDSPVIAGMATDDRKHTFVSIPLKGDNDDEILNNYRADTGGVAPDLAKLNGGHVELAGLQPIADALTGTIATDQRRMEVLALPLVAVVLFFVFGGVVAAVLPVLVGGLSIAGATGILRLVAMFGPVHFFAQPVVSLIGLGIAVDYGLFVVSRFREEIAEGYDTEAAVRRTVITAGRTVVFSAVLIIASGASLLLLPQGFVKSLTYALIAAVSLAALLSITLLPAILGVLGAHVDALGVRTLLRVPLLRDTPLLRRIVDWFVEKTQKTKTREEVEAGFWGRLTNFVMKRPLIFAIPLIIGMIFLIIPLGKLSLGGMSEKYLPPDNTARVAQEDFDHLFPGYRTEQLTLVIKSTDGGEVTDAQVNDIRSKAAAIPGFTDEHWEERPCPEIADGPCEGGHPKDDSVRVIQSGLENRDDAAAKLKELRDITPPKGLQLLVGGTPALEQDSIHSLIAKAPLMLVILLTTTTLLMFLAFGSLVLPIKAAVMNALTIGSTMGILTWIFVDGHFAGVLNFTPTPLMVVIIALVVAVGYGLATDYEVFLVSRMVEARESGMSTTESIRIGTATTGRLITAAALVLAVVAGSFVFSDLVMMKYLAFGLMAALLLDATVVRMFLVPSVMKLLGDDCWWAPRWMKRLQNRIGLGEIHLPDERKRPAVRPRSAARAALPASSGPAPSAPTTTPHDPTRPTPGSGRGPDKPDPTPPTTRLGGAGGADPTPPTARLNRAGAPPQPTPPPGAPPQQTRPAGSPPAAPPPERPMRTAPPPSERQDRDLESWLGELRGTSQRPPSANSGTGAQTNAQTNAQTEAIPTQRGGAHQHPDDTDAATTALPTPPTDAEQNDPTAPTEKLPGRGGRPKGRQRHGDGVSAQDLLRREGRF</sequence>
<dbReference type="Proteomes" id="UP001055200">
    <property type="component" value="Chromosome"/>
</dbReference>
<proteinExistence type="inferred from homology"/>
<feature type="transmembrane region" description="Helical" evidence="8">
    <location>
        <begin position="406"/>
        <end position="424"/>
    </location>
</feature>
<feature type="transmembrane region" description="Helical" evidence="8">
    <location>
        <begin position="572"/>
        <end position="593"/>
    </location>
</feature>
<dbReference type="RefSeq" id="WP_240170933.1">
    <property type="nucleotide sequence ID" value="NZ_CP092365.1"/>
</dbReference>
<feature type="transmembrane region" description="Helical" evidence="8">
    <location>
        <begin position="599"/>
        <end position="618"/>
    </location>
</feature>
<feature type="transmembrane region" description="Helical" evidence="8">
    <location>
        <begin position="12"/>
        <end position="34"/>
    </location>
</feature>
<accession>A0ABY3U3F9</accession>
<keyword evidence="3" id="KW-1003">Cell membrane</keyword>
<feature type="transmembrane region" description="Helical" evidence="8">
    <location>
        <begin position="625"/>
        <end position="649"/>
    </location>
</feature>
<protein>
    <submittedName>
        <fullName evidence="10">MMPL family transporter</fullName>
    </submittedName>
</protein>
<comment type="subcellular location">
    <subcellularLocation>
        <location evidence="1">Cell membrane</location>
        <topology evidence="1">Multi-pass membrane protein</topology>
    </subcellularLocation>
</comment>
<dbReference type="PANTHER" id="PTHR33406">
    <property type="entry name" value="MEMBRANE PROTEIN MJ1562-RELATED"/>
    <property type="match status" value="1"/>
</dbReference>
<feature type="transmembrane region" description="Helical" evidence="8">
    <location>
        <begin position="289"/>
        <end position="311"/>
    </location>
</feature>
<comment type="similarity">
    <text evidence="2">Belongs to the resistance-nodulation-cell division (RND) (TC 2.A.6) family. MmpL subfamily.</text>
</comment>